<dbReference type="FunFam" id="3.30.590.20:FF:000001">
    <property type="entry name" value="Glutamate--cysteine ligase"/>
    <property type="match status" value="1"/>
</dbReference>
<sequence length="520" mass="58894">MIPDVSKALSWLEAHPQALKGIQRGIERETLRVTTDGQLATTPHPKTLGSALTNRWITTDFAEALLEFITPVDDNVDHLLAFLRDIHRHVSRELGSERMWPLSMPCFISSEDKIELAQYGTSNIGRFKTLYREGLKNRYGALMQTISGVHYNFSLPLEFWQAREGIADAESGKEKISEGYFRLIRNYYRFGWVIPYLFGASPAVCSSFIKGRDVKIPFEKLKNGACYLPYATSLRMSDLGYTNSSQSNLGITFNDLNTYVEGLKKAISTPAEQFKPLDEKKKGHYQQLNSNILQIENEFYAPIRPKRVTRDGESPSDALLRGGVEYIEVRALDINPFSPIGIDADQARFLDLFLIWCTLADAPEMSSDELQCTRYNWNRVILEGRKPGQTIGIGCDTAREPLDVVGKSLFADLLRVAEVLDSSNKNSQYQDVCNKLISSFDNPELTFSGRMLQAVKDVGIGRFGLALAEQYRQMLQSEPLSVLTEKDLEAERIASLQRQEKMEMQDTQSFDEYLAAQNRR</sequence>
<dbReference type="EMBL" id="CAADJA010000002">
    <property type="protein sequence ID" value="VFS52755.1"/>
    <property type="molecule type" value="Genomic_DNA"/>
</dbReference>
<evidence type="ECO:0000313" key="13">
    <source>
        <dbReference type="EMBL" id="VFS52755.1"/>
    </source>
</evidence>
<evidence type="ECO:0000256" key="6">
    <source>
        <dbReference type="ARBA" id="ARBA00022840"/>
    </source>
</evidence>
<dbReference type="GO" id="GO:0046872">
    <property type="term" value="F:metal ion binding"/>
    <property type="evidence" value="ECO:0007669"/>
    <property type="project" value="TreeGrafter"/>
</dbReference>
<evidence type="ECO:0000256" key="5">
    <source>
        <dbReference type="ARBA" id="ARBA00022741"/>
    </source>
</evidence>
<dbReference type="GO" id="GO:0005524">
    <property type="term" value="F:ATP binding"/>
    <property type="evidence" value="ECO:0007669"/>
    <property type="project" value="UniProtKB-KW"/>
</dbReference>
<dbReference type="NCBIfam" id="TIGR01434">
    <property type="entry name" value="glu_cys_ligase"/>
    <property type="match status" value="1"/>
</dbReference>
<keyword evidence="4 8" id="KW-0317">Glutathione biosynthesis</keyword>
<keyword evidence="3 8" id="KW-0436">Ligase</keyword>
<dbReference type="GO" id="GO:0004357">
    <property type="term" value="F:glutamate-cysteine ligase activity"/>
    <property type="evidence" value="ECO:0007669"/>
    <property type="project" value="UniProtKB-UniRule"/>
</dbReference>
<dbReference type="RefSeq" id="WP_029096711.1">
    <property type="nucleotide sequence ID" value="NZ_BRLG01000006.1"/>
</dbReference>
<keyword evidence="6 8" id="KW-0067">ATP-binding</keyword>
<evidence type="ECO:0000256" key="10">
    <source>
        <dbReference type="SAM" id="MobiDB-lite"/>
    </source>
</evidence>
<evidence type="ECO:0000256" key="8">
    <source>
        <dbReference type="HAMAP-Rule" id="MF_00578"/>
    </source>
</evidence>
<dbReference type="InterPro" id="IPR007370">
    <property type="entry name" value="Glu_cys_ligase"/>
</dbReference>
<organism evidence="12 14">
    <name type="scientific">Budvicia aquatica</name>
    <dbReference type="NCBI Taxonomy" id="82979"/>
    <lineage>
        <taxon>Bacteria</taxon>
        <taxon>Pseudomonadati</taxon>
        <taxon>Pseudomonadota</taxon>
        <taxon>Gammaproteobacteria</taxon>
        <taxon>Enterobacterales</taxon>
        <taxon>Budviciaceae</taxon>
        <taxon>Budvicia</taxon>
    </lineage>
</organism>
<dbReference type="PANTHER" id="PTHR38761">
    <property type="entry name" value="GLUTAMATE--CYSTEINE LIGASE"/>
    <property type="match status" value="1"/>
</dbReference>
<dbReference type="Pfam" id="PF04262">
    <property type="entry name" value="Glu_cys_ligase"/>
    <property type="match status" value="1"/>
</dbReference>
<dbReference type="Proteomes" id="UP000373449">
    <property type="component" value="Unassembled WGS sequence"/>
</dbReference>
<dbReference type="Gene3D" id="3.30.590.20">
    <property type="match status" value="1"/>
</dbReference>
<dbReference type="EC" id="6.3.2.2" evidence="8"/>
<dbReference type="EMBL" id="PDDX01000001">
    <property type="protein sequence ID" value="PHI31795.1"/>
    <property type="molecule type" value="Genomic_DNA"/>
</dbReference>
<reference evidence="12" key="2">
    <citation type="submission" date="2017-09" db="EMBL/GenBank/DDBJ databases">
        <title>FDA dAtabase for Regulatory Grade micrObial Sequences (FDA-ARGOS): Supporting development and validation of Infectious Disease Dx tests.</title>
        <authorList>
            <person name="Minogue T."/>
            <person name="Wolcott M."/>
            <person name="Wasieloski L."/>
            <person name="Aguilar W."/>
            <person name="Moore D."/>
            <person name="Tallon L.J."/>
            <person name="Sadzewicz L."/>
            <person name="Ott S."/>
            <person name="Zhao X."/>
            <person name="Nagaraj S."/>
            <person name="Vavikolanu K."/>
            <person name="Aluvathingal J."/>
            <person name="Nadendla S."/>
            <person name="Sichtig H."/>
        </authorList>
    </citation>
    <scope>NUCLEOTIDE SEQUENCE</scope>
    <source>
        <strain evidence="12">FDAARGOS_387</strain>
    </source>
</reference>
<comment type="catalytic activity">
    <reaction evidence="7 8 9">
        <text>L-cysteine + L-glutamate + ATP = gamma-L-glutamyl-L-cysteine + ADP + phosphate + H(+)</text>
        <dbReference type="Rhea" id="RHEA:13285"/>
        <dbReference type="ChEBI" id="CHEBI:15378"/>
        <dbReference type="ChEBI" id="CHEBI:29985"/>
        <dbReference type="ChEBI" id="CHEBI:30616"/>
        <dbReference type="ChEBI" id="CHEBI:35235"/>
        <dbReference type="ChEBI" id="CHEBI:43474"/>
        <dbReference type="ChEBI" id="CHEBI:58173"/>
        <dbReference type="ChEBI" id="CHEBI:456216"/>
        <dbReference type="EC" id="6.3.2.2"/>
    </reaction>
</comment>
<dbReference type="InterPro" id="IPR006334">
    <property type="entry name" value="Glut_cys_ligase"/>
</dbReference>
<gene>
    <name evidence="8 13" type="primary">gshA</name>
    <name evidence="12" type="ORF">CRN84_21950</name>
    <name evidence="13" type="ORF">NCTC12282_05987</name>
</gene>
<protein>
    <recommendedName>
        <fullName evidence="8">Glutamate--cysteine ligase</fullName>
        <ecNumber evidence="8">6.3.2.2</ecNumber>
    </recommendedName>
    <alternativeName>
        <fullName evidence="8">Gamma-ECS</fullName>
        <shortName evidence="8">GCS</shortName>
    </alternativeName>
    <alternativeName>
        <fullName evidence="8">Gamma-glutamylcysteine synthetase</fullName>
    </alternativeName>
</protein>
<evidence type="ECO:0000256" key="9">
    <source>
        <dbReference type="RuleBase" id="RU004391"/>
    </source>
</evidence>
<comment type="pathway">
    <text evidence="1 8 9">Sulfur metabolism; glutathione biosynthesis; glutathione from L-cysteine and L-glutamate: step 1/2.</text>
</comment>
<reference evidence="13 15" key="3">
    <citation type="submission" date="2019-03" db="EMBL/GenBank/DDBJ databases">
        <authorList>
            <consortium name="Pathogen Informatics"/>
        </authorList>
    </citation>
    <scope>NUCLEOTIDE SEQUENCE [LARGE SCALE GENOMIC DNA]</scope>
    <source>
        <strain evidence="13 15">NCTC12282</strain>
    </source>
</reference>
<dbReference type="InterPro" id="IPR014746">
    <property type="entry name" value="Gln_synth/guanido_kin_cat_dom"/>
</dbReference>
<dbReference type="SUPFAM" id="SSF55931">
    <property type="entry name" value="Glutamine synthetase/guanido kinase"/>
    <property type="match status" value="1"/>
</dbReference>
<comment type="similarity">
    <text evidence="2 8">Belongs to the glutamate--cysteine ligase type 1 family. Type 1 subfamily.</text>
</comment>
<keyword evidence="5 8" id="KW-0547">Nucleotide-binding</keyword>
<evidence type="ECO:0000256" key="2">
    <source>
        <dbReference type="ARBA" id="ARBA00008772"/>
    </source>
</evidence>
<evidence type="ECO:0000256" key="3">
    <source>
        <dbReference type="ARBA" id="ARBA00022598"/>
    </source>
</evidence>
<dbReference type="OrthoDB" id="9803907at2"/>
<evidence type="ECO:0000313" key="15">
    <source>
        <dbReference type="Proteomes" id="UP000373449"/>
    </source>
</evidence>
<dbReference type="HAMAP" id="MF_00578">
    <property type="entry name" value="Glu_cys_ligase"/>
    <property type="match status" value="1"/>
</dbReference>
<dbReference type="Proteomes" id="UP000224974">
    <property type="component" value="Unassembled WGS sequence"/>
</dbReference>
<keyword evidence="14" id="KW-1185">Reference proteome</keyword>
<dbReference type="UniPathway" id="UPA00142">
    <property type="reaction ID" value="UER00209"/>
</dbReference>
<evidence type="ECO:0000313" key="12">
    <source>
        <dbReference type="EMBL" id="PHI31795.1"/>
    </source>
</evidence>
<name>A0A2C6DTK2_9GAMM</name>
<proteinExistence type="inferred from homology"/>
<dbReference type="GO" id="GO:0005829">
    <property type="term" value="C:cytosol"/>
    <property type="evidence" value="ECO:0007669"/>
    <property type="project" value="TreeGrafter"/>
</dbReference>
<dbReference type="STRING" id="1111728.GCA_000427805_03181"/>
<feature type="region of interest" description="Disordered" evidence="10">
    <location>
        <begin position="499"/>
        <end position="520"/>
    </location>
</feature>
<dbReference type="AlphaFoldDB" id="A0A2C6DTK2"/>
<evidence type="ECO:0000259" key="11">
    <source>
        <dbReference type="Pfam" id="PF04262"/>
    </source>
</evidence>
<feature type="domain" description="Glutamate--cysteine ligase" evidence="11">
    <location>
        <begin position="11"/>
        <end position="380"/>
    </location>
</feature>
<evidence type="ECO:0000256" key="4">
    <source>
        <dbReference type="ARBA" id="ARBA00022684"/>
    </source>
</evidence>
<dbReference type="PANTHER" id="PTHR38761:SF1">
    <property type="entry name" value="GLUTAMATE--CYSTEINE LIGASE"/>
    <property type="match status" value="1"/>
</dbReference>
<accession>A0A2C6DTK2</accession>
<evidence type="ECO:0000256" key="1">
    <source>
        <dbReference type="ARBA" id="ARBA00005006"/>
    </source>
</evidence>
<reference evidence="14" key="1">
    <citation type="submission" date="2017-09" db="EMBL/GenBank/DDBJ databases">
        <title>FDA dAtabase for Regulatory Grade micrObial Sequences (FDA-ARGOS): Supporting development and validation of Infectious Disease Dx tests.</title>
        <authorList>
            <person name="Minogue T."/>
            <person name="Wolcott M."/>
            <person name="Wasieloski L."/>
            <person name="Aguilar W."/>
            <person name="Moore D."/>
            <person name="Tallon L."/>
            <person name="Sadzewicz L."/>
            <person name="Ott S."/>
            <person name="Zhao X."/>
            <person name="Nagaraj S."/>
            <person name="Vavikolanu K."/>
            <person name="Aluvathingal J."/>
            <person name="Nadendla S."/>
            <person name="Sichtig H."/>
        </authorList>
    </citation>
    <scope>NUCLEOTIDE SEQUENCE [LARGE SCALE GENOMIC DNA]</scope>
    <source>
        <strain evidence="14">FDAARGOS_387</strain>
    </source>
</reference>
<dbReference type="GO" id="GO:0006750">
    <property type="term" value="P:glutathione biosynthetic process"/>
    <property type="evidence" value="ECO:0007669"/>
    <property type="project" value="UniProtKB-UniRule"/>
</dbReference>
<evidence type="ECO:0000256" key="7">
    <source>
        <dbReference type="ARBA" id="ARBA00048819"/>
    </source>
</evidence>
<evidence type="ECO:0000313" key="14">
    <source>
        <dbReference type="Proteomes" id="UP000224974"/>
    </source>
</evidence>